<dbReference type="AlphaFoldDB" id="A0ABD3GRS6"/>
<dbReference type="EMBL" id="JBJQOH010000007">
    <property type="protein sequence ID" value="KAL3680872.1"/>
    <property type="molecule type" value="Genomic_DNA"/>
</dbReference>
<evidence type="ECO:0000313" key="3">
    <source>
        <dbReference type="Proteomes" id="UP001633002"/>
    </source>
</evidence>
<evidence type="ECO:0000256" key="1">
    <source>
        <dbReference type="SAM" id="MobiDB-lite"/>
    </source>
</evidence>
<dbReference type="Proteomes" id="UP001633002">
    <property type="component" value="Unassembled WGS sequence"/>
</dbReference>
<reference evidence="2 3" key="1">
    <citation type="submission" date="2024-09" db="EMBL/GenBank/DDBJ databases">
        <title>Chromosome-scale assembly of Riccia sorocarpa.</title>
        <authorList>
            <person name="Paukszto L."/>
        </authorList>
    </citation>
    <scope>NUCLEOTIDE SEQUENCE [LARGE SCALE GENOMIC DNA]</scope>
    <source>
        <strain evidence="2">LP-2024</strain>
        <tissue evidence="2">Aerial parts of the thallus</tissue>
    </source>
</reference>
<organism evidence="2 3">
    <name type="scientific">Riccia sorocarpa</name>
    <dbReference type="NCBI Taxonomy" id="122646"/>
    <lineage>
        <taxon>Eukaryota</taxon>
        <taxon>Viridiplantae</taxon>
        <taxon>Streptophyta</taxon>
        <taxon>Embryophyta</taxon>
        <taxon>Marchantiophyta</taxon>
        <taxon>Marchantiopsida</taxon>
        <taxon>Marchantiidae</taxon>
        <taxon>Marchantiales</taxon>
        <taxon>Ricciaceae</taxon>
        <taxon>Riccia</taxon>
    </lineage>
</organism>
<name>A0ABD3GRS6_9MARC</name>
<accession>A0ABD3GRS6</accession>
<comment type="caution">
    <text evidence="2">The sequence shown here is derived from an EMBL/GenBank/DDBJ whole genome shotgun (WGS) entry which is preliminary data.</text>
</comment>
<sequence>MISVRTSSPRCLKANICDAIGWGERALPIAFICLKSLKDKGIHMVMVSTGQYIPSFKWLSIPTISRLQVELIWRSCTAPSLVSISDIDYIFFGTTESPRYFEEEISVYADILKDDYKVSSEEEKPTIKEEVKTEPDDREDGDGEHEPLEQRNTDPEEEEEDDNFPVIDLDGFQGPPDTDLNQLHEDLLFAGYAVMRSLKLHAYIPLVRMCQEDALQLSEADTEGCKPILPEDHPLQALANALAKDASVEGDK</sequence>
<feature type="region of interest" description="Disordered" evidence="1">
    <location>
        <begin position="122"/>
        <end position="162"/>
    </location>
</feature>
<feature type="compositionally biased region" description="Basic and acidic residues" evidence="1">
    <location>
        <begin position="144"/>
        <end position="154"/>
    </location>
</feature>
<protein>
    <submittedName>
        <fullName evidence="2">Uncharacterized protein</fullName>
    </submittedName>
</protein>
<evidence type="ECO:0000313" key="2">
    <source>
        <dbReference type="EMBL" id="KAL3680872.1"/>
    </source>
</evidence>
<keyword evidence="3" id="KW-1185">Reference proteome</keyword>
<gene>
    <name evidence="2" type="ORF">R1sor_023828</name>
</gene>
<proteinExistence type="predicted"/>
<feature type="compositionally biased region" description="Basic and acidic residues" evidence="1">
    <location>
        <begin position="122"/>
        <end position="135"/>
    </location>
</feature>